<dbReference type="AlphaFoldDB" id="A0A3L6GD05"/>
<evidence type="ECO:0000313" key="2">
    <source>
        <dbReference type="Proteomes" id="UP000251960"/>
    </source>
</evidence>
<protein>
    <submittedName>
        <fullName evidence="1">Uncharacterized protein</fullName>
    </submittedName>
</protein>
<comment type="caution">
    <text evidence="1">The sequence shown here is derived from an EMBL/GenBank/DDBJ whole genome shotgun (WGS) entry which is preliminary data.</text>
</comment>
<organism evidence="1 2">
    <name type="scientific">Zea mays</name>
    <name type="common">Maize</name>
    <dbReference type="NCBI Taxonomy" id="4577"/>
    <lineage>
        <taxon>Eukaryota</taxon>
        <taxon>Viridiplantae</taxon>
        <taxon>Streptophyta</taxon>
        <taxon>Embryophyta</taxon>
        <taxon>Tracheophyta</taxon>
        <taxon>Spermatophyta</taxon>
        <taxon>Magnoliopsida</taxon>
        <taxon>Liliopsida</taxon>
        <taxon>Poales</taxon>
        <taxon>Poaceae</taxon>
        <taxon>PACMAD clade</taxon>
        <taxon>Panicoideae</taxon>
        <taxon>Andropogonodae</taxon>
        <taxon>Andropogoneae</taxon>
        <taxon>Tripsacinae</taxon>
        <taxon>Zea</taxon>
    </lineage>
</organism>
<dbReference type="EMBL" id="NCVQ01000002">
    <property type="protein sequence ID" value="PWZ46424.1"/>
    <property type="molecule type" value="Genomic_DNA"/>
</dbReference>
<name>A0A3L6GD05_MAIZE</name>
<dbReference type="Proteomes" id="UP000251960">
    <property type="component" value="Chromosome 10"/>
</dbReference>
<accession>A0A3L6GD05</accession>
<reference evidence="1 2" key="1">
    <citation type="journal article" date="2018" name="Nat. Genet.">
        <title>Extensive intraspecific gene order and gene structural variations between Mo17 and other maize genomes.</title>
        <authorList>
            <person name="Sun S."/>
            <person name="Zhou Y."/>
            <person name="Chen J."/>
            <person name="Shi J."/>
            <person name="Zhao H."/>
            <person name="Zhao H."/>
            <person name="Song W."/>
            <person name="Zhang M."/>
            <person name="Cui Y."/>
            <person name="Dong X."/>
            <person name="Liu H."/>
            <person name="Ma X."/>
            <person name="Jiao Y."/>
            <person name="Wang B."/>
            <person name="Wei X."/>
            <person name="Stein J.C."/>
            <person name="Glaubitz J.C."/>
            <person name="Lu F."/>
            <person name="Yu G."/>
            <person name="Liang C."/>
            <person name="Fengler K."/>
            <person name="Li B."/>
            <person name="Rafalski A."/>
            <person name="Schnable P.S."/>
            <person name="Ware D.H."/>
            <person name="Buckler E.S."/>
            <person name="Lai J."/>
        </authorList>
    </citation>
    <scope>NUCLEOTIDE SEQUENCE [LARGE SCALE GENOMIC DNA]</scope>
    <source>
        <strain evidence="2">cv. Missouri 17</strain>
        <tissue evidence="1">Seedling</tissue>
    </source>
</reference>
<proteinExistence type="predicted"/>
<evidence type="ECO:0000313" key="1">
    <source>
        <dbReference type="EMBL" id="PWZ46424.1"/>
    </source>
</evidence>
<gene>
    <name evidence="1" type="ORF">Zm00014a_019662</name>
</gene>
<sequence length="22" mass="2650">MDEGHKEYTKGYPLVYVFLQTM</sequence>